<evidence type="ECO:0000313" key="3">
    <source>
        <dbReference type="EMBL" id="HJC06690.1"/>
    </source>
</evidence>
<organism evidence="3 4">
    <name type="scientific">Candidatus Enterocloster excrementipullorum</name>
    <dbReference type="NCBI Taxonomy" id="2838559"/>
    <lineage>
        <taxon>Bacteria</taxon>
        <taxon>Bacillati</taxon>
        <taxon>Bacillota</taxon>
        <taxon>Clostridia</taxon>
        <taxon>Lachnospirales</taxon>
        <taxon>Lachnospiraceae</taxon>
        <taxon>Enterocloster</taxon>
    </lineage>
</organism>
<proteinExistence type="predicted"/>
<dbReference type="GO" id="GO:0005737">
    <property type="term" value="C:cytoplasm"/>
    <property type="evidence" value="ECO:0007669"/>
    <property type="project" value="InterPro"/>
</dbReference>
<dbReference type="GO" id="GO:0005996">
    <property type="term" value="P:monosaccharide metabolic process"/>
    <property type="evidence" value="ECO:0007669"/>
    <property type="project" value="InterPro"/>
</dbReference>
<reference evidence="3" key="2">
    <citation type="submission" date="2021-04" db="EMBL/GenBank/DDBJ databases">
        <authorList>
            <person name="Gilroy R."/>
        </authorList>
    </citation>
    <scope>NUCLEOTIDE SEQUENCE</scope>
    <source>
        <strain evidence="3">CHK180-15479</strain>
    </source>
</reference>
<dbReference type="Proteomes" id="UP000823910">
    <property type="component" value="Unassembled WGS sequence"/>
</dbReference>
<dbReference type="InterPro" id="IPR009015">
    <property type="entry name" value="Fucose_isomerase_N/cen_sf"/>
</dbReference>
<comment type="caution">
    <text evidence="3">The sequence shown here is derived from an EMBL/GenBank/DDBJ whole genome shotgun (WGS) entry which is preliminary data.</text>
</comment>
<dbReference type="SUPFAM" id="SSF53743">
    <property type="entry name" value="FucI/AraA N-terminal and middle domains"/>
    <property type="match status" value="1"/>
</dbReference>
<protein>
    <recommendedName>
        <fullName evidence="5">L-fucose isomerase C-terminal domain-containing protein</fullName>
    </recommendedName>
</protein>
<dbReference type="AlphaFoldDB" id="A0A9D2N176"/>
<reference evidence="3" key="1">
    <citation type="journal article" date="2021" name="PeerJ">
        <title>Extensive microbial diversity within the chicken gut microbiome revealed by metagenomics and culture.</title>
        <authorList>
            <person name="Gilroy R."/>
            <person name="Ravi A."/>
            <person name="Getino M."/>
            <person name="Pursley I."/>
            <person name="Horton D.L."/>
            <person name="Alikhan N.F."/>
            <person name="Baker D."/>
            <person name="Gharbi K."/>
            <person name="Hall N."/>
            <person name="Watson M."/>
            <person name="Adriaenssens E.M."/>
            <person name="Foster-Nyarko E."/>
            <person name="Jarju S."/>
            <person name="Secka A."/>
            <person name="Antonio M."/>
            <person name="Oren A."/>
            <person name="Chaudhuri R.R."/>
            <person name="La Ragione R."/>
            <person name="Hildebrand F."/>
            <person name="Pallen M.J."/>
        </authorList>
    </citation>
    <scope>NUCLEOTIDE SEQUENCE</scope>
    <source>
        <strain evidence="3">CHK180-15479</strain>
    </source>
</reference>
<gene>
    <name evidence="3" type="ORF">H9704_11155</name>
</gene>
<accession>A0A9D2N176</accession>
<dbReference type="EMBL" id="DWWT01000058">
    <property type="protein sequence ID" value="HJC06690.1"/>
    <property type="molecule type" value="Genomic_DNA"/>
</dbReference>
<keyword evidence="1" id="KW-0413">Isomerase</keyword>
<sequence>MLPLNKPTIGFLFISTPRFHDLGEGTEGNYFYMRKENYVKQCLKRFSFADVCFPGIVYTREDLKKAMASFLSSAPDLIFAMFLSWSDDYAWVRFLRDMPPIPLVLATISFEEEPVKDSFTEDRFVEFLASGGLVGSLEASGSLARFNRPMTFTFTGSEDQVVEETLHLARACVLRREIKNTVFGLLPSFNEVMWSTYIDPYAFFMAAGPELRFLSVAQLEEEIDALSAEAVDAAVSQLRQTYSDDGRIQEDKMRASVAASLAMESLARKFGIELLVLNDVDATLLNRIGLRPGFAPCPGTNDVMVIPEGDLGGGLACYILGKLSGKHVNFIEPFYINRKDNTFAAGHAGPQDYTSSTGRTLLSLDERFAKSSYKYAGAPFAWHLIGPGEKTMLHISQGPNGIKMAATLVDALECDYFLAGYSHGLIRPRMDSGTFFSRLIEFGVTQHFALADGNWLKEASMAARLMGFDYLEI</sequence>
<evidence type="ECO:0000256" key="1">
    <source>
        <dbReference type="ARBA" id="ARBA00023235"/>
    </source>
</evidence>
<name>A0A9D2N176_9FIRM</name>
<dbReference type="GO" id="GO:0016861">
    <property type="term" value="F:intramolecular oxidoreductase activity, interconverting aldoses and ketoses"/>
    <property type="evidence" value="ECO:0007669"/>
    <property type="project" value="InterPro"/>
</dbReference>
<keyword evidence="2" id="KW-0119">Carbohydrate metabolism</keyword>
<evidence type="ECO:0000313" key="4">
    <source>
        <dbReference type="Proteomes" id="UP000823910"/>
    </source>
</evidence>
<evidence type="ECO:0000256" key="2">
    <source>
        <dbReference type="ARBA" id="ARBA00023277"/>
    </source>
</evidence>
<evidence type="ECO:0008006" key="5">
    <source>
        <dbReference type="Google" id="ProtNLM"/>
    </source>
</evidence>